<dbReference type="AlphaFoldDB" id="A0A261VW29"/>
<dbReference type="EMBL" id="NEVU01000001">
    <property type="protein sequence ID" value="OZI77810.1"/>
    <property type="molecule type" value="Genomic_DNA"/>
</dbReference>
<proteinExistence type="inferred from homology"/>
<dbReference type="Proteomes" id="UP000216429">
    <property type="component" value="Unassembled WGS sequence"/>
</dbReference>
<evidence type="ECO:0000313" key="5">
    <source>
        <dbReference type="EMBL" id="OZI77810.1"/>
    </source>
</evidence>
<dbReference type="Pfam" id="PF13561">
    <property type="entry name" value="adh_short_C2"/>
    <property type="match status" value="1"/>
</dbReference>
<accession>A0A261VW29</accession>
<dbReference type="InterPro" id="IPR057326">
    <property type="entry name" value="KR_dom"/>
</dbReference>
<comment type="similarity">
    <text evidence="1">Belongs to the short-chain dehydrogenases/reductases (SDR) family.</text>
</comment>
<name>A0A261VW29_9BORD</name>
<evidence type="ECO:0000256" key="2">
    <source>
        <dbReference type="ARBA" id="ARBA00023002"/>
    </source>
</evidence>
<evidence type="ECO:0000256" key="3">
    <source>
        <dbReference type="ARBA" id="ARBA00023027"/>
    </source>
</evidence>
<dbReference type="PRINTS" id="PR00080">
    <property type="entry name" value="SDRFAMILY"/>
</dbReference>
<dbReference type="PANTHER" id="PTHR24321">
    <property type="entry name" value="DEHYDROGENASES, SHORT CHAIN"/>
    <property type="match status" value="1"/>
</dbReference>
<dbReference type="GO" id="GO:0016491">
    <property type="term" value="F:oxidoreductase activity"/>
    <property type="evidence" value="ECO:0007669"/>
    <property type="project" value="UniProtKB-KW"/>
</dbReference>
<gene>
    <name evidence="5" type="ORF">CAL22_04580</name>
</gene>
<dbReference type="SUPFAM" id="SSF51735">
    <property type="entry name" value="NAD(P)-binding Rossmann-fold domains"/>
    <property type="match status" value="1"/>
</dbReference>
<sequence>MPVGGRASIPVKHNSVSTHMDEFAGKVIVITGGARGQGLLEARMLIERGASVVIGDVLEPEGRQAERDLGARARFEPMDVTREADWRQALAVAQELGEVHGLVNNAGIYDPQPIAGTTAENFERHFQVNQLGAFLGMKVFAEHLRARKGGSIVNIGSAAGMRGSPNSFSYCATKWALRGMTKALAADVGVDNVRVNYVAPGPVNTPMIQFRGEAANRQRAAEVPLGRLAEAEDVAPTVVFLLSDAAKYITGAEVMIDGGLYL</sequence>
<comment type="caution">
    <text evidence="5">The sequence shown here is derived from an EMBL/GenBank/DDBJ whole genome shotgun (WGS) entry which is preliminary data.</text>
</comment>
<dbReference type="PRINTS" id="PR00081">
    <property type="entry name" value="GDHRDH"/>
</dbReference>
<dbReference type="PROSITE" id="PS00061">
    <property type="entry name" value="ADH_SHORT"/>
    <property type="match status" value="1"/>
</dbReference>
<evidence type="ECO:0000313" key="6">
    <source>
        <dbReference type="Proteomes" id="UP000216429"/>
    </source>
</evidence>
<dbReference type="InterPro" id="IPR036291">
    <property type="entry name" value="NAD(P)-bd_dom_sf"/>
</dbReference>
<organism evidence="5 6">
    <name type="scientific">Bordetella genomosp. 12</name>
    <dbReference type="NCBI Taxonomy" id="463035"/>
    <lineage>
        <taxon>Bacteria</taxon>
        <taxon>Pseudomonadati</taxon>
        <taxon>Pseudomonadota</taxon>
        <taxon>Betaproteobacteria</taxon>
        <taxon>Burkholderiales</taxon>
        <taxon>Alcaligenaceae</taxon>
        <taxon>Bordetella</taxon>
    </lineage>
</organism>
<reference evidence="6" key="1">
    <citation type="submission" date="2017-05" db="EMBL/GenBank/DDBJ databases">
        <title>Complete and WGS of Bordetella genogroups.</title>
        <authorList>
            <person name="Spilker T."/>
            <person name="Lipuma J."/>
        </authorList>
    </citation>
    <scope>NUCLEOTIDE SEQUENCE [LARGE SCALE GENOMIC DNA]</scope>
    <source>
        <strain evidence="6">AU6712</strain>
    </source>
</reference>
<evidence type="ECO:0000259" key="4">
    <source>
        <dbReference type="SMART" id="SM00822"/>
    </source>
</evidence>
<dbReference type="InterPro" id="IPR020904">
    <property type="entry name" value="Sc_DH/Rdtase_CS"/>
</dbReference>
<keyword evidence="6" id="KW-1185">Reference proteome</keyword>
<keyword evidence="2" id="KW-0560">Oxidoreductase</keyword>
<evidence type="ECO:0000256" key="1">
    <source>
        <dbReference type="ARBA" id="ARBA00006484"/>
    </source>
</evidence>
<keyword evidence="3" id="KW-0520">NAD</keyword>
<dbReference type="FunFam" id="3.40.50.720:FF:000084">
    <property type="entry name" value="Short-chain dehydrogenase reductase"/>
    <property type="match status" value="1"/>
</dbReference>
<dbReference type="PANTHER" id="PTHR24321:SF8">
    <property type="entry name" value="ESTRADIOL 17-BETA-DEHYDROGENASE 8-RELATED"/>
    <property type="match status" value="1"/>
</dbReference>
<dbReference type="SMART" id="SM00822">
    <property type="entry name" value="PKS_KR"/>
    <property type="match status" value="1"/>
</dbReference>
<feature type="domain" description="Ketoreductase" evidence="4">
    <location>
        <begin position="26"/>
        <end position="161"/>
    </location>
</feature>
<dbReference type="InterPro" id="IPR002347">
    <property type="entry name" value="SDR_fam"/>
</dbReference>
<dbReference type="NCBIfam" id="NF005559">
    <property type="entry name" value="PRK07231.1"/>
    <property type="match status" value="1"/>
</dbReference>
<dbReference type="OrthoDB" id="8687320at2"/>
<protein>
    <submittedName>
        <fullName evidence="5">Oxidoreductase</fullName>
    </submittedName>
</protein>
<dbReference type="Gene3D" id="3.40.50.720">
    <property type="entry name" value="NAD(P)-binding Rossmann-like Domain"/>
    <property type="match status" value="1"/>
</dbReference>